<evidence type="ECO:0000256" key="6">
    <source>
        <dbReference type="ARBA" id="ARBA00022692"/>
    </source>
</evidence>
<dbReference type="PRINTS" id="PR00885">
    <property type="entry name" value="BCTERIALGSPH"/>
</dbReference>
<evidence type="ECO:0000256" key="2">
    <source>
        <dbReference type="ARBA" id="ARBA00021549"/>
    </source>
</evidence>
<dbReference type="NCBIfam" id="TIGR02532">
    <property type="entry name" value="IV_pilin_GFxxxE"/>
    <property type="match status" value="1"/>
</dbReference>
<dbReference type="GO" id="GO:0015627">
    <property type="term" value="C:type II protein secretion system complex"/>
    <property type="evidence" value="ECO:0007669"/>
    <property type="project" value="InterPro"/>
</dbReference>
<dbReference type="Gene3D" id="3.55.40.10">
    <property type="entry name" value="minor pseudopilin epsh domain"/>
    <property type="match status" value="1"/>
</dbReference>
<accession>A0A432X8B9</accession>
<dbReference type="PROSITE" id="PS00409">
    <property type="entry name" value="PROKAR_NTER_METHYL"/>
    <property type="match status" value="1"/>
</dbReference>
<dbReference type="GO" id="GO:0015628">
    <property type="term" value="P:protein secretion by the type II secretion system"/>
    <property type="evidence" value="ECO:0007669"/>
    <property type="project" value="InterPro"/>
</dbReference>
<evidence type="ECO:0000313" key="11">
    <source>
        <dbReference type="EMBL" id="RUO42987.1"/>
    </source>
</evidence>
<gene>
    <name evidence="11" type="primary">gspH</name>
    <name evidence="11" type="ORF">CWE15_06185</name>
</gene>
<dbReference type="InterPro" id="IPR049875">
    <property type="entry name" value="TypeII_GspH"/>
</dbReference>
<keyword evidence="3" id="KW-1003">Cell membrane</keyword>
<comment type="subcellular location">
    <subcellularLocation>
        <location evidence="1">Cell inner membrane</location>
        <topology evidence="1">Single-pass membrane protein</topology>
    </subcellularLocation>
</comment>
<dbReference type="InterPro" id="IPR002416">
    <property type="entry name" value="T2SS_protein-GspH"/>
</dbReference>
<evidence type="ECO:0000256" key="5">
    <source>
        <dbReference type="ARBA" id="ARBA00022519"/>
    </source>
</evidence>
<organism evidence="11 12">
    <name type="scientific">Aliidiomarina taiwanensis</name>
    <dbReference type="NCBI Taxonomy" id="946228"/>
    <lineage>
        <taxon>Bacteria</taxon>
        <taxon>Pseudomonadati</taxon>
        <taxon>Pseudomonadota</taxon>
        <taxon>Gammaproteobacteria</taxon>
        <taxon>Alteromonadales</taxon>
        <taxon>Idiomarinaceae</taxon>
        <taxon>Aliidiomarina</taxon>
    </lineage>
</organism>
<keyword evidence="6 10" id="KW-0812">Transmembrane</keyword>
<evidence type="ECO:0000256" key="8">
    <source>
        <dbReference type="ARBA" id="ARBA00023136"/>
    </source>
</evidence>
<dbReference type="InterPro" id="IPR012902">
    <property type="entry name" value="N_methyl_site"/>
</dbReference>
<sequence>MPLLSENRLQPQQQGFTLIELLLVVAIIGVAALTIVLQLPSRSHGESSEDLRQQFELKFHYAREQALLRHWVIGVEFSEQEYRFYRWQQDRWQAFTEKPLLPVSMPEQVDMTFLPGEFRLLDNRQQDDSFLQSEQTERDEDEAAPQPQVIIFESTEFIPFRLQWDDLHSPIMQLDASDGVQLKRVEGALW</sequence>
<dbReference type="EMBL" id="PIPQ01000002">
    <property type="protein sequence ID" value="RUO42987.1"/>
    <property type="molecule type" value="Genomic_DNA"/>
</dbReference>
<proteinExistence type="predicted"/>
<reference evidence="11 12" key="1">
    <citation type="journal article" date="2011" name="Front. Microbiol.">
        <title>Genomic signatures of strain selection and enhancement in Bacillus atrophaeus var. globigii, a historical biowarfare simulant.</title>
        <authorList>
            <person name="Gibbons H.S."/>
            <person name="Broomall S.M."/>
            <person name="McNew L.A."/>
            <person name="Daligault H."/>
            <person name="Chapman C."/>
            <person name="Bruce D."/>
            <person name="Karavis M."/>
            <person name="Krepps M."/>
            <person name="McGregor P.A."/>
            <person name="Hong C."/>
            <person name="Park K.H."/>
            <person name="Akmal A."/>
            <person name="Feldman A."/>
            <person name="Lin J.S."/>
            <person name="Chang W.E."/>
            <person name="Higgs B.W."/>
            <person name="Demirev P."/>
            <person name="Lindquist J."/>
            <person name="Liem A."/>
            <person name="Fochler E."/>
            <person name="Read T.D."/>
            <person name="Tapia R."/>
            <person name="Johnson S."/>
            <person name="Bishop-Lilly K.A."/>
            <person name="Detter C."/>
            <person name="Han C."/>
            <person name="Sozhamannan S."/>
            <person name="Rosenzweig C.N."/>
            <person name="Skowronski E.W."/>
        </authorList>
    </citation>
    <scope>NUCLEOTIDE SEQUENCE [LARGE SCALE GENOMIC DNA]</scope>
    <source>
        <strain evidence="11 12">AIT1</strain>
    </source>
</reference>
<dbReference type="SUPFAM" id="SSF54523">
    <property type="entry name" value="Pili subunits"/>
    <property type="match status" value="1"/>
</dbReference>
<dbReference type="InterPro" id="IPR045584">
    <property type="entry name" value="Pilin-like"/>
</dbReference>
<dbReference type="NCBIfam" id="TIGR01708">
    <property type="entry name" value="typeII_sec_gspH"/>
    <property type="match status" value="1"/>
</dbReference>
<evidence type="ECO:0000256" key="7">
    <source>
        <dbReference type="ARBA" id="ARBA00022989"/>
    </source>
</evidence>
<dbReference type="RefSeq" id="WP_126757204.1">
    <property type="nucleotide sequence ID" value="NZ_PIPQ01000002.1"/>
</dbReference>
<name>A0A432X8B9_9GAMM</name>
<evidence type="ECO:0000256" key="4">
    <source>
        <dbReference type="ARBA" id="ARBA00022481"/>
    </source>
</evidence>
<dbReference type="AlphaFoldDB" id="A0A432X8B9"/>
<keyword evidence="4" id="KW-0488">Methylation</keyword>
<evidence type="ECO:0000256" key="1">
    <source>
        <dbReference type="ARBA" id="ARBA00004377"/>
    </source>
</evidence>
<evidence type="ECO:0000256" key="3">
    <source>
        <dbReference type="ARBA" id="ARBA00022475"/>
    </source>
</evidence>
<dbReference type="GO" id="GO:0005886">
    <property type="term" value="C:plasma membrane"/>
    <property type="evidence" value="ECO:0007669"/>
    <property type="project" value="UniProtKB-SubCell"/>
</dbReference>
<keyword evidence="7 10" id="KW-1133">Transmembrane helix</keyword>
<keyword evidence="5" id="KW-0997">Cell inner membrane</keyword>
<dbReference type="Pfam" id="PF07963">
    <property type="entry name" value="N_methyl"/>
    <property type="match status" value="1"/>
</dbReference>
<comment type="caution">
    <text evidence="11">The sequence shown here is derived from an EMBL/GenBank/DDBJ whole genome shotgun (WGS) entry which is preliminary data.</text>
</comment>
<evidence type="ECO:0000313" key="12">
    <source>
        <dbReference type="Proteomes" id="UP000286976"/>
    </source>
</evidence>
<evidence type="ECO:0000256" key="10">
    <source>
        <dbReference type="SAM" id="Phobius"/>
    </source>
</evidence>
<keyword evidence="12" id="KW-1185">Reference proteome</keyword>
<evidence type="ECO:0000256" key="9">
    <source>
        <dbReference type="ARBA" id="ARBA00030775"/>
    </source>
</evidence>
<dbReference type="Proteomes" id="UP000286976">
    <property type="component" value="Unassembled WGS sequence"/>
</dbReference>
<feature type="transmembrane region" description="Helical" evidence="10">
    <location>
        <begin position="15"/>
        <end position="37"/>
    </location>
</feature>
<dbReference type="OrthoDB" id="6237341at2"/>
<keyword evidence="8 10" id="KW-0472">Membrane</keyword>
<protein>
    <recommendedName>
        <fullName evidence="2">Type II secretion system protein H</fullName>
    </recommendedName>
    <alternativeName>
        <fullName evidence="9">General secretion pathway protein H</fullName>
    </alternativeName>
</protein>